<keyword evidence="2" id="KW-0175">Coiled coil</keyword>
<evidence type="ECO:0000259" key="4">
    <source>
        <dbReference type="PROSITE" id="PS50250"/>
    </source>
</evidence>
<dbReference type="FunFam" id="1.25.40.570:FF:000005">
    <property type="entry name" value="26S proteasome regulatory subunit N7"/>
    <property type="match status" value="1"/>
</dbReference>
<dbReference type="Pfam" id="PF10602">
    <property type="entry name" value="RPN7"/>
    <property type="match status" value="1"/>
</dbReference>
<evidence type="ECO:0000256" key="1">
    <source>
        <dbReference type="ARBA" id="ARBA00022942"/>
    </source>
</evidence>
<dbReference type="Pfam" id="PF21154">
    <property type="entry name" value="RPN7_PSMD6_C"/>
    <property type="match status" value="1"/>
</dbReference>
<proteinExistence type="predicted"/>
<dbReference type="GO" id="GO:0043161">
    <property type="term" value="P:proteasome-mediated ubiquitin-dependent protein catabolic process"/>
    <property type="evidence" value="ECO:0007669"/>
    <property type="project" value="TreeGrafter"/>
</dbReference>
<organism evidence="5">
    <name type="scientific">Fibrocapsa japonica</name>
    <dbReference type="NCBI Taxonomy" id="94617"/>
    <lineage>
        <taxon>Eukaryota</taxon>
        <taxon>Sar</taxon>
        <taxon>Stramenopiles</taxon>
        <taxon>Ochrophyta</taxon>
        <taxon>Raphidophyceae</taxon>
        <taxon>Chattonellales</taxon>
        <taxon>Chattonellaceae</taxon>
        <taxon>Fibrocapsa</taxon>
    </lineage>
</organism>
<accession>A0A7S2V782</accession>
<dbReference type="InterPro" id="IPR000717">
    <property type="entry name" value="PCI_dom"/>
</dbReference>
<dbReference type="InterPro" id="IPR019585">
    <property type="entry name" value="Rpn7/CSN1"/>
</dbReference>
<evidence type="ECO:0000256" key="2">
    <source>
        <dbReference type="SAM" id="Coils"/>
    </source>
</evidence>
<sequence>MAEETKAQATDQTKDEPEEESVVPDLELARKIFLLEYYVRSGDADPEGAKSIEKLKKQIVEQVESDGMGAFYETTLSSSSGSAPALFPADPALVKRLTDATAAKAKELEEQKEDAEKNQGETEVLDALFAVAKLWARAGDKEKAYAAYDAILAMPKVGSSKKLDAQMARARVALFHMDLTTLKGDLEECSRLNEAGGDWDRRNRLKVYQAFYHMATRNLKKAADLLLDCLATFTALEVCSYELFVQYAAITTLLSQKRPTIKEKIIDGPEVLGVIGEMPAVRDLVNSLYDCDYGGFFKALVEVHGVIGRDRVLAQHRGHIVRELRILAYAQFLEAYKSVRLSSMAATFGVSPDFLDRELSRFIASGRLHAKIDKVAGVVETWRGDAKNAQYAQVVKKGDVLLNAVQRLARLTHV</sequence>
<dbReference type="Gene3D" id="1.25.40.570">
    <property type="match status" value="1"/>
</dbReference>
<dbReference type="SMART" id="SM00088">
    <property type="entry name" value="PINT"/>
    <property type="match status" value="1"/>
</dbReference>
<dbReference type="PROSITE" id="PS50250">
    <property type="entry name" value="PCI"/>
    <property type="match status" value="1"/>
</dbReference>
<dbReference type="InterPro" id="IPR049549">
    <property type="entry name" value="RPN7_PSMD6_C"/>
</dbReference>
<dbReference type="GO" id="GO:0000502">
    <property type="term" value="C:proteasome complex"/>
    <property type="evidence" value="ECO:0007669"/>
    <property type="project" value="UniProtKB-KW"/>
</dbReference>
<dbReference type="SUPFAM" id="SSF46785">
    <property type="entry name" value="Winged helix' DNA-binding domain"/>
    <property type="match status" value="1"/>
</dbReference>
<dbReference type="InterPro" id="IPR036390">
    <property type="entry name" value="WH_DNA-bd_sf"/>
</dbReference>
<feature type="coiled-coil region" evidence="2">
    <location>
        <begin position="94"/>
        <end position="125"/>
    </location>
</feature>
<dbReference type="EMBL" id="HBHR01024071">
    <property type="protein sequence ID" value="CAD9875523.1"/>
    <property type="molecule type" value="Transcribed_RNA"/>
</dbReference>
<evidence type="ECO:0000313" key="5">
    <source>
        <dbReference type="EMBL" id="CAD9875523.1"/>
    </source>
</evidence>
<evidence type="ECO:0000256" key="3">
    <source>
        <dbReference type="SAM" id="MobiDB-lite"/>
    </source>
</evidence>
<dbReference type="PANTHER" id="PTHR14145">
    <property type="entry name" value="26S PROTESOME SUBUNIT 6"/>
    <property type="match status" value="1"/>
</dbReference>
<gene>
    <name evidence="5" type="ORF">FJAP1339_LOCUS12392</name>
</gene>
<dbReference type="Pfam" id="PF01399">
    <property type="entry name" value="PCI"/>
    <property type="match status" value="1"/>
</dbReference>
<dbReference type="InterPro" id="IPR045135">
    <property type="entry name" value="Rpn7_N"/>
</dbReference>
<name>A0A7S2V782_9STRA</name>
<dbReference type="PANTHER" id="PTHR14145:SF1">
    <property type="entry name" value="26S PROTEASOME NON-ATPASE REGULATORY SUBUNIT 6"/>
    <property type="match status" value="1"/>
</dbReference>
<feature type="region of interest" description="Disordered" evidence="3">
    <location>
        <begin position="1"/>
        <end position="23"/>
    </location>
</feature>
<dbReference type="AlphaFoldDB" id="A0A7S2V782"/>
<protein>
    <recommendedName>
        <fullName evidence="4">PCI domain-containing protein</fullName>
    </recommendedName>
</protein>
<feature type="domain" description="PCI" evidence="4">
    <location>
        <begin position="218"/>
        <end position="386"/>
    </location>
</feature>
<keyword evidence="1" id="KW-0647">Proteasome</keyword>
<reference evidence="5" key="1">
    <citation type="submission" date="2021-01" db="EMBL/GenBank/DDBJ databases">
        <authorList>
            <person name="Corre E."/>
            <person name="Pelletier E."/>
            <person name="Niang G."/>
            <person name="Scheremetjew M."/>
            <person name="Finn R."/>
            <person name="Kale V."/>
            <person name="Holt S."/>
            <person name="Cochrane G."/>
            <person name="Meng A."/>
            <person name="Brown T."/>
            <person name="Cohen L."/>
        </authorList>
    </citation>
    <scope>NUCLEOTIDE SEQUENCE</scope>
    <source>
        <strain evidence="5">CCMP1661</strain>
    </source>
</reference>